<dbReference type="PANTHER" id="PTHR10073:SF47">
    <property type="entry name" value="DNA MISMATCH REPAIR PROTEIN MLH3"/>
    <property type="match status" value="1"/>
</dbReference>
<name>A0A1E4SXR7_9ASCO</name>
<protein>
    <recommendedName>
        <fullName evidence="2">MutL C-terminal dimerisation domain-containing protein</fullName>
    </recommendedName>
</protein>
<keyword evidence="4" id="KW-1185">Reference proteome</keyword>
<dbReference type="SUPFAM" id="SSF118116">
    <property type="entry name" value="DNA mismatch repair protein MutL"/>
    <property type="match status" value="1"/>
</dbReference>
<dbReference type="InterPro" id="IPR042120">
    <property type="entry name" value="MutL_C_dimsub"/>
</dbReference>
<organism evidence="3 4">
    <name type="scientific">[Candida] arabinofermentans NRRL YB-2248</name>
    <dbReference type="NCBI Taxonomy" id="983967"/>
    <lineage>
        <taxon>Eukaryota</taxon>
        <taxon>Fungi</taxon>
        <taxon>Dikarya</taxon>
        <taxon>Ascomycota</taxon>
        <taxon>Saccharomycotina</taxon>
        <taxon>Pichiomycetes</taxon>
        <taxon>Pichiales</taxon>
        <taxon>Pichiaceae</taxon>
        <taxon>Ogataea</taxon>
        <taxon>Ogataea/Candida clade</taxon>
    </lineage>
</organism>
<dbReference type="SMART" id="SM00853">
    <property type="entry name" value="MutL_C"/>
    <property type="match status" value="1"/>
</dbReference>
<dbReference type="InterPro" id="IPR036890">
    <property type="entry name" value="HATPase_C_sf"/>
</dbReference>
<dbReference type="Pfam" id="PF13589">
    <property type="entry name" value="HATPase_c_3"/>
    <property type="match status" value="1"/>
</dbReference>
<sequence>MQIKPLSTTKAKIESTQHIQSQRCILRELIQNSIDAHSTHISITITHTLESIDLKVQDNGTGISPEGLEVIGLPNHTSKVSGLEAEFLQEVKTFGFRGAAMYGIISTCSLVNISSKISAYNAGFQVLLTGANVNGSKMVKRYANRVDPITFGCSSESGTVVIVSDLFGRVPVRKKQMLNEPWNYVISGIRKTIFDCLIEHPHVSIDVFKDNDGNNEKSLIFHIPKRKDQTGKQQVQLLRLVYGKNVIDEYELFNASYKTYKIQGAIGLVAKQSTLHQYIYWNGRQLQNGDLFKSIKKKFVKADFGNSNRENIDSDNDSPRKIYGKPFVNNPVFLFCVHSLKNDASDLLQDPSKVCFDSKHLNVISAMIFKIVDVFLKMENKRLTTTTTTTTTSPIKCNKIEMPTLKGRVALKSTGLVSTITDRELQGKLDNQSEGEDPIKHQCQVINQQSIYDGSESPFFKNSKKFEMNSMDLKNAQVIKQIDNKFILIKLKLKTNPSNTPILLIMDQHACDERIKVESLYKEVILSTILNPNKHEQQDEEFKLEKSLKFELDNEEFEQMNKYRKEFSNWGIEFNSLENNWIEITHLPLFVSDKLKCDSTLLRNGIRQFLNDLEDRSKIQYNQKNLETWSWMIYLSQMPEIYKEIIKSKACRSSVMFGDVLSVEECQEMVEKLVQCKDPFRCAHGRPSVVPLVDLSEITRL</sequence>
<evidence type="ECO:0000256" key="1">
    <source>
        <dbReference type="ARBA" id="ARBA00006082"/>
    </source>
</evidence>
<dbReference type="EMBL" id="KV453857">
    <property type="protein sequence ID" value="ODV84289.1"/>
    <property type="molecule type" value="Genomic_DNA"/>
</dbReference>
<dbReference type="PANTHER" id="PTHR10073">
    <property type="entry name" value="DNA MISMATCH REPAIR PROTEIN MLH, PMS, MUTL"/>
    <property type="match status" value="1"/>
</dbReference>
<dbReference type="OrthoDB" id="429932at2759"/>
<dbReference type="InterPro" id="IPR014790">
    <property type="entry name" value="MutL_C"/>
</dbReference>
<evidence type="ECO:0000313" key="3">
    <source>
        <dbReference type="EMBL" id="ODV84289.1"/>
    </source>
</evidence>
<dbReference type="STRING" id="983967.A0A1E4SXR7"/>
<dbReference type="InterPro" id="IPR038973">
    <property type="entry name" value="MutL/Mlh/Pms-like"/>
</dbReference>
<proteinExistence type="inferred from homology"/>
<evidence type="ECO:0000313" key="4">
    <source>
        <dbReference type="Proteomes" id="UP000094801"/>
    </source>
</evidence>
<dbReference type="InterPro" id="IPR037198">
    <property type="entry name" value="MutL_C_sf"/>
</dbReference>
<dbReference type="SUPFAM" id="SSF55874">
    <property type="entry name" value="ATPase domain of HSP90 chaperone/DNA topoisomerase II/histidine kinase"/>
    <property type="match status" value="1"/>
</dbReference>
<comment type="similarity">
    <text evidence="1">Belongs to the DNA mismatch repair MutL/HexB family.</text>
</comment>
<dbReference type="Gene3D" id="3.30.565.10">
    <property type="entry name" value="Histidine kinase-like ATPase, C-terminal domain"/>
    <property type="match status" value="1"/>
</dbReference>
<dbReference type="Gene3D" id="3.30.1370.100">
    <property type="entry name" value="MutL, C-terminal domain, regulatory subdomain"/>
    <property type="match status" value="1"/>
</dbReference>
<dbReference type="GO" id="GO:0016887">
    <property type="term" value="F:ATP hydrolysis activity"/>
    <property type="evidence" value="ECO:0007669"/>
    <property type="project" value="InterPro"/>
</dbReference>
<gene>
    <name evidence="3" type="ORF">CANARDRAFT_201292</name>
</gene>
<reference evidence="4" key="1">
    <citation type="submission" date="2016-04" db="EMBL/GenBank/DDBJ databases">
        <title>Comparative genomics of biotechnologically important yeasts.</title>
        <authorList>
            <consortium name="DOE Joint Genome Institute"/>
            <person name="Riley R."/>
            <person name="Haridas S."/>
            <person name="Wolfe K.H."/>
            <person name="Lopes M.R."/>
            <person name="Hittinger C.T."/>
            <person name="Goker M."/>
            <person name="Salamov A."/>
            <person name="Wisecaver J."/>
            <person name="Long T.M."/>
            <person name="Aerts A.L."/>
            <person name="Barry K."/>
            <person name="Choi C."/>
            <person name="Clum A."/>
            <person name="Coughlan A.Y."/>
            <person name="Deshpande S."/>
            <person name="Douglass A.P."/>
            <person name="Hanson S.J."/>
            <person name="Klenk H.-P."/>
            <person name="Labutti K."/>
            <person name="Lapidus A."/>
            <person name="Lindquist E."/>
            <person name="Lipzen A."/>
            <person name="Meier-Kolthoff J.P."/>
            <person name="Ohm R.A."/>
            <person name="Otillar R.P."/>
            <person name="Pangilinan J."/>
            <person name="Peng Y."/>
            <person name="Rokas A."/>
            <person name="Rosa C.A."/>
            <person name="Scheuner C."/>
            <person name="Sibirny A.A."/>
            <person name="Slot J.C."/>
            <person name="Stielow J.B."/>
            <person name="Sun H."/>
            <person name="Kurtzman C.P."/>
            <person name="Blackwell M."/>
            <person name="Grigoriev I.V."/>
            <person name="Jeffries T.W."/>
        </authorList>
    </citation>
    <scope>NUCLEOTIDE SEQUENCE [LARGE SCALE GENOMIC DNA]</scope>
    <source>
        <strain evidence="4">NRRL YB-2248</strain>
    </source>
</reference>
<dbReference type="AlphaFoldDB" id="A0A1E4SXR7"/>
<dbReference type="Pfam" id="PF08676">
    <property type="entry name" value="MutL_C"/>
    <property type="match status" value="1"/>
</dbReference>
<accession>A0A1E4SXR7</accession>
<dbReference type="Gene3D" id="3.30.1540.20">
    <property type="entry name" value="MutL, C-terminal domain, dimerisation subdomain"/>
    <property type="match status" value="1"/>
</dbReference>
<evidence type="ECO:0000259" key="2">
    <source>
        <dbReference type="SMART" id="SM00853"/>
    </source>
</evidence>
<dbReference type="GO" id="GO:0032300">
    <property type="term" value="C:mismatch repair complex"/>
    <property type="evidence" value="ECO:0007669"/>
    <property type="project" value="InterPro"/>
</dbReference>
<feature type="domain" description="MutL C-terminal dimerisation" evidence="2">
    <location>
        <begin position="478"/>
        <end position="661"/>
    </location>
</feature>
<dbReference type="InterPro" id="IPR042121">
    <property type="entry name" value="MutL_C_regsub"/>
</dbReference>
<dbReference type="GO" id="GO:0005524">
    <property type="term" value="F:ATP binding"/>
    <property type="evidence" value="ECO:0007669"/>
    <property type="project" value="InterPro"/>
</dbReference>
<dbReference type="GO" id="GO:0140664">
    <property type="term" value="F:ATP-dependent DNA damage sensor activity"/>
    <property type="evidence" value="ECO:0007669"/>
    <property type="project" value="InterPro"/>
</dbReference>
<dbReference type="GO" id="GO:0006298">
    <property type="term" value="P:mismatch repair"/>
    <property type="evidence" value="ECO:0007669"/>
    <property type="project" value="InterPro"/>
</dbReference>
<dbReference type="Proteomes" id="UP000094801">
    <property type="component" value="Unassembled WGS sequence"/>
</dbReference>